<comment type="caution">
    <text evidence="2">The sequence shown here is derived from an EMBL/GenBank/DDBJ whole genome shotgun (WGS) entry which is preliminary data.</text>
</comment>
<dbReference type="InterPro" id="IPR012349">
    <property type="entry name" value="Split_barrel_FMN-bd"/>
</dbReference>
<dbReference type="EMBL" id="MFMT01000005">
    <property type="protein sequence ID" value="OGG89161.1"/>
    <property type="molecule type" value="Genomic_DNA"/>
</dbReference>
<dbReference type="Pfam" id="PF01243">
    <property type="entry name" value="PNPOx_N"/>
    <property type="match status" value="1"/>
</dbReference>
<dbReference type="InterPro" id="IPR011576">
    <property type="entry name" value="Pyridox_Oxase_N"/>
</dbReference>
<feature type="domain" description="Pyridoxamine 5'-phosphate oxidase N-terminal" evidence="1">
    <location>
        <begin position="10"/>
        <end position="104"/>
    </location>
</feature>
<dbReference type="Gene3D" id="2.30.110.10">
    <property type="entry name" value="Electron Transport, Fmn-binding Protein, Chain A"/>
    <property type="match status" value="1"/>
</dbReference>
<evidence type="ECO:0000259" key="1">
    <source>
        <dbReference type="Pfam" id="PF01243"/>
    </source>
</evidence>
<proteinExistence type="predicted"/>
<accession>A0A1F6FTH8</accession>
<dbReference type="AlphaFoldDB" id="A0A1F6FTH8"/>
<name>A0A1F6FTH8_9BACT</name>
<sequence length="129" mass="13635">MLSSKIINAISNAEARALATYGLRGINVVPVSVVAVTPESITLYDFFMGKTIENILADSHVALSCWSGLSGVQIKGAGSYITTGAEFEKATTQMLEQFPTRVLKGLVKIIPVAVYDVSADVTKAGIILS</sequence>
<gene>
    <name evidence="2" type="ORF">A2592_00440</name>
</gene>
<dbReference type="SUPFAM" id="SSF50475">
    <property type="entry name" value="FMN-binding split barrel"/>
    <property type="match status" value="1"/>
</dbReference>
<organism evidence="2 3">
    <name type="scientific">Candidatus Kaiserbacteria bacterium RIFOXYD1_FULL_42_15</name>
    <dbReference type="NCBI Taxonomy" id="1798532"/>
    <lineage>
        <taxon>Bacteria</taxon>
        <taxon>Candidatus Kaiseribacteriota</taxon>
    </lineage>
</organism>
<evidence type="ECO:0000313" key="2">
    <source>
        <dbReference type="EMBL" id="OGG89161.1"/>
    </source>
</evidence>
<protein>
    <recommendedName>
        <fullName evidence="1">Pyridoxamine 5'-phosphate oxidase N-terminal domain-containing protein</fullName>
    </recommendedName>
</protein>
<dbReference type="Proteomes" id="UP000179230">
    <property type="component" value="Unassembled WGS sequence"/>
</dbReference>
<reference evidence="2 3" key="1">
    <citation type="journal article" date="2016" name="Nat. Commun.">
        <title>Thousands of microbial genomes shed light on interconnected biogeochemical processes in an aquifer system.</title>
        <authorList>
            <person name="Anantharaman K."/>
            <person name="Brown C.T."/>
            <person name="Hug L.A."/>
            <person name="Sharon I."/>
            <person name="Castelle C.J."/>
            <person name="Probst A.J."/>
            <person name="Thomas B.C."/>
            <person name="Singh A."/>
            <person name="Wilkins M.J."/>
            <person name="Karaoz U."/>
            <person name="Brodie E.L."/>
            <person name="Williams K.H."/>
            <person name="Hubbard S.S."/>
            <person name="Banfield J.F."/>
        </authorList>
    </citation>
    <scope>NUCLEOTIDE SEQUENCE [LARGE SCALE GENOMIC DNA]</scope>
</reference>
<evidence type="ECO:0000313" key="3">
    <source>
        <dbReference type="Proteomes" id="UP000179230"/>
    </source>
</evidence>